<organism evidence="1 2">
    <name type="scientific">Ventrimonas faecis</name>
    <dbReference type="NCBI Taxonomy" id="3133170"/>
    <lineage>
        <taxon>Bacteria</taxon>
        <taxon>Bacillati</taxon>
        <taxon>Bacillota</taxon>
        <taxon>Clostridia</taxon>
        <taxon>Lachnospirales</taxon>
        <taxon>Lachnospiraceae</taxon>
        <taxon>Ventrimonas</taxon>
    </lineage>
</organism>
<keyword evidence="2" id="KW-1185">Reference proteome</keyword>
<dbReference type="EMBL" id="JBBMFJ010000006">
    <property type="protein sequence ID" value="MEQ2562474.1"/>
    <property type="molecule type" value="Genomic_DNA"/>
</dbReference>
<accession>A0ABV1HJI3</accession>
<evidence type="ECO:0000313" key="1">
    <source>
        <dbReference type="EMBL" id="MEQ2562474.1"/>
    </source>
</evidence>
<reference evidence="1 2" key="1">
    <citation type="submission" date="2024-03" db="EMBL/GenBank/DDBJ databases">
        <title>Human intestinal bacterial collection.</title>
        <authorList>
            <person name="Pauvert C."/>
            <person name="Hitch T.C.A."/>
            <person name="Clavel T."/>
        </authorList>
    </citation>
    <scope>NUCLEOTIDE SEQUENCE [LARGE SCALE GENOMIC DNA]</scope>
    <source>
        <strain evidence="1 2">CLA-AP-H27</strain>
    </source>
</reference>
<sequence>MSEGKDRLLLQMKEAEGAVYVLISGFTKEPYVECDAETYDDKVFVYLAEDTAKAKAEELKEKQIPVGAAKILSSHMLLFFTNLYTMGVNALEIHYDDKMDLIQIDEFAKRREDPQLEEGKQWIENPQLHLTALYFAQEVRRPKEVQDEKRMAQLQEEMSADFMKSKFIFALQQDGNGTPLVKLNTGDKYQLVFTDAVEFSRFNRNKAFKPVIVDAAQLPKVLDKEAKGVVLNIMGVNLPLAVNRPVPVQQDPAARAQAASDQAIAAAASAALQRQAAEKKNSEEA</sequence>
<evidence type="ECO:0000313" key="2">
    <source>
        <dbReference type="Proteomes" id="UP001437460"/>
    </source>
</evidence>
<comment type="caution">
    <text evidence="1">The sequence shown here is derived from an EMBL/GenBank/DDBJ whole genome shotgun (WGS) entry which is preliminary data.</text>
</comment>
<gene>
    <name evidence="1" type="ORF">WMO41_04750</name>
</gene>
<dbReference type="Proteomes" id="UP001437460">
    <property type="component" value="Unassembled WGS sequence"/>
</dbReference>
<protein>
    <submittedName>
        <fullName evidence="1">SseB family protein</fullName>
    </submittedName>
</protein>
<name>A0ABV1HJI3_9FIRM</name>
<proteinExistence type="predicted"/>
<dbReference type="RefSeq" id="WP_177291447.1">
    <property type="nucleotide sequence ID" value="NZ_JBBMFJ010000006.1"/>
</dbReference>